<dbReference type="Proteomes" id="UP000035681">
    <property type="component" value="Unplaced"/>
</dbReference>
<sequence length="398" mass="45999">MILTRPFSFNFVIIIIFQGIINFIHMISYSPYLFFFTEIYKININFFQLNRMISFDILTKKVLLIILVCTPLLNGTNFVYPNAPSELVKNAKNLGTSQRLSLANYINKKNIIPNSEEETTVINEFLNKCHEYSQKVGYDEEYVQFLKSVATSEIDNNPSSDSHYRHSKILDLMSLDDATISFLTTPIEGMKKILQRQCLINEIDFQCVDSFYNNNHHITSEKIDIIRNSGGFAKLMLDEECPNNGEDLNDYHCIGVNAKEYGKLCSTSLKVYNMTKYDIDHKILNLFASTITEIDKFNDMLEKSNESEERIRIKRETEILLTSTMKTISTLEGTKCRMFTQLGKCLRNSVINACGREAGRKFQTMVQIGYLRRERFNDINDAFQALNMEPHRSCGTLY</sequence>
<proteinExistence type="predicted"/>
<keyword evidence="2" id="KW-1185">Reference proteome</keyword>
<dbReference type="AlphaFoldDB" id="A0A913HYH0"/>
<dbReference type="WBParaSite" id="SSTP_0000835300.1">
    <property type="protein sequence ID" value="SSTP_0000835300.1"/>
    <property type="gene ID" value="SSTP_0000835300"/>
</dbReference>
<dbReference type="WBParaSite" id="TCONS_00001696.p1">
    <property type="protein sequence ID" value="TCONS_00001696.p1"/>
    <property type="gene ID" value="XLOC_001574"/>
</dbReference>
<protein>
    <submittedName>
        <fullName evidence="4">DUF19 domain-containing protein</fullName>
    </submittedName>
    <submittedName>
        <fullName evidence="3">Secreted protein</fullName>
    </submittedName>
</protein>
<evidence type="ECO:0000313" key="4">
    <source>
        <dbReference type="WBParaSite" id="TCONS_00001696.p1"/>
    </source>
</evidence>
<evidence type="ECO:0000313" key="3">
    <source>
        <dbReference type="WBParaSite" id="SSTP_0000835300.1"/>
    </source>
</evidence>
<evidence type="ECO:0000313" key="2">
    <source>
        <dbReference type="Proteomes" id="UP000035681"/>
    </source>
</evidence>
<keyword evidence="1" id="KW-0472">Membrane</keyword>
<feature type="transmembrane region" description="Helical" evidence="1">
    <location>
        <begin position="7"/>
        <end position="26"/>
    </location>
</feature>
<reference evidence="3" key="1">
    <citation type="submission" date="2022-10" db="UniProtKB">
        <authorList>
            <consortium name="WormBaseParasite"/>
        </authorList>
    </citation>
    <scope>IDENTIFICATION</scope>
</reference>
<keyword evidence="1" id="KW-1133">Transmembrane helix</keyword>
<name>A0A913HYH0_STRER</name>
<keyword evidence="1" id="KW-0812">Transmembrane</keyword>
<organism evidence="3">
    <name type="scientific">Strongyloides stercoralis</name>
    <name type="common">Threadworm</name>
    <dbReference type="NCBI Taxonomy" id="6248"/>
    <lineage>
        <taxon>Eukaryota</taxon>
        <taxon>Metazoa</taxon>
        <taxon>Ecdysozoa</taxon>
        <taxon>Nematoda</taxon>
        <taxon>Chromadorea</taxon>
        <taxon>Rhabditida</taxon>
        <taxon>Tylenchina</taxon>
        <taxon>Panagrolaimomorpha</taxon>
        <taxon>Strongyloidoidea</taxon>
        <taxon>Strongyloididae</taxon>
        <taxon>Strongyloides</taxon>
    </lineage>
</organism>
<accession>A0A913HYH0</accession>
<evidence type="ECO:0000256" key="1">
    <source>
        <dbReference type="SAM" id="Phobius"/>
    </source>
</evidence>